<evidence type="ECO:0000256" key="2">
    <source>
        <dbReference type="SAM" id="Phobius"/>
    </source>
</evidence>
<feature type="transmembrane region" description="Helical" evidence="2">
    <location>
        <begin position="52"/>
        <end position="76"/>
    </location>
</feature>
<evidence type="ECO:0008006" key="5">
    <source>
        <dbReference type="Google" id="ProtNLM"/>
    </source>
</evidence>
<sequence>MTQRPIDSAGPSAPVYRAAVESAEDARITIDFPGTPDDVRLRSQTMSRLSQAGCVTGLSGLAVTILGMVGLAGSAYLCLDAAAEVDDTEAAEHNRWIGFGLGGGMGTLSALAVTFGLSQVCLCLRARREAEQEMGAMRGAMVGAMGGAMSTRVHFTAPGEGALHERRHERSHETRYERR</sequence>
<proteinExistence type="predicted"/>
<keyword evidence="2" id="KW-1133">Transmembrane helix</keyword>
<feature type="transmembrane region" description="Helical" evidence="2">
    <location>
        <begin position="96"/>
        <end position="124"/>
    </location>
</feature>
<accession>A0A5E4ZZ92</accession>
<dbReference type="RefSeq" id="WP_150625071.1">
    <property type="nucleotide sequence ID" value="NZ_CABPSQ010000002.1"/>
</dbReference>
<feature type="region of interest" description="Disordered" evidence="1">
    <location>
        <begin position="158"/>
        <end position="179"/>
    </location>
</feature>
<keyword evidence="2" id="KW-0472">Membrane</keyword>
<evidence type="ECO:0000313" key="4">
    <source>
        <dbReference type="Proteomes" id="UP000414136"/>
    </source>
</evidence>
<dbReference type="EMBL" id="CABPSQ010000002">
    <property type="protein sequence ID" value="VVE65543.1"/>
    <property type="molecule type" value="Genomic_DNA"/>
</dbReference>
<evidence type="ECO:0000256" key="1">
    <source>
        <dbReference type="SAM" id="MobiDB-lite"/>
    </source>
</evidence>
<feature type="compositionally biased region" description="Basic and acidic residues" evidence="1">
    <location>
        <begin position="162"/>
        <end position="179"/>
    </location>
</feature>
<dbReference type="Proteomes" id="UP000414136">
    <property type="component" value="Unassembled WGS sequence"/>
</dbReference>
<name>A0A5E4ZZ92_9BURK</name>
<keyword evidence="4" id="KW-1185">Reference proteome</keyword>
<organism evidence="3 4">
    <name type="scientific">Pandoraea captiosa</name>
    <dbReference type="NCBI Taxonomy" id="2508302"/>
    <lineage>
        <taxon>Bacteria</taxon>
        <taxon>Pseudomonadati</taxon>
        <taxon>Pseudomonadota</taxon>
        <taxon>Betaproteobacteria</taxon>
        <taxon>Burkholderiales</taxon>
        <taxon>Burkholderiaceae</taxon>
        <taxon>Pandoraea</taxon>
    </lineage>
</organism>
<dbReference type="OrthoDB" id="8943156at2"/>
<protein>
    <recommendedName>
        <fullName evidence="5">Transmembrane protein</fullName>
    </recommendedName>
</protein>
<reference evidence="3 4" key="1">
    <citation type="submission" date="2019-08" db="EMBL/GenBank/DDBJ databases">
        <authorList>
            <person name="Peeters C."/>
        </authorList>
    </citation>
    <scope>NUCLEOTIDE SEQUENCE [LARGE SCALE GENOMIC DNA]</scope>
    <source>
        <strain evidence="3 4">LMG 31118</strain>
    </source>
</reference>
<evidence type="ECO:0000313" key="3">
    <source>
        <dbReference type="EMBL" id="VVE65543.1"/>
    </source>
</evidence>
<gene>
    <name evidence="3" type="ORF">PCA31118_02047</name>
</gene>
<dbReference type="AlphaFoldDB" id="A0A5E4ZZ92"/>
<keyword evidence="2" id="KW-0812">Transmembrane</keyword>